<evidence type="ECO:0000256" key="1">
    <source>
        <dbReference type="SAM" id="Phobius"/>
    </source>
</evidence>
<organism evidence="2 3">
    <name type="scientific">Tetragenococcus muriaticus 3MR10-3</name>
    <dbReference type="NCBI Taxonomy" id="1302648"/>
    <lineage>
        <taxon>Bacteria</taxon>
        <taxon>Bacillati</taxon>
        <taxon>Bacillota</taxon>
        <taxon>Bacilli</taxon>
        <taxon>Lactobacillales</taxon>
        <taxon>Enterococcaceae</taxon>
        <taxon>Tetragenococcus</taxon>
    </lineage>
</organism>
<evidence type="ECO:0000313" key="2">
    <source>
        <dbReference type="EMBL" id="KFN91185.1"/>
    </source>
</evidence>
<keyword evidence="1" id="KW-0812">Transmembrane</keyword>
<sequence length="210" mass="23600">MTERVIIMNFEENAKAYQAFSMIKKMQENQELSSEQMAVVTHSDDEQHQFNVEDFIDFTGTNQTSKGGLIGMIVGILGGPLGILLGWFGGSVIGASRDSKEIRQAQTIFDFVGDKIDVGETGLILIANETDNRPLNRVIMMELGGEIARFDLAEVQEEIRKAQEVEETTKEKIKKTGTKSIKDKIRTKSKKERQVIYGTGIFRNRSRFTS</sequence>
<dbReference type="RefSeq" id="WP_231556774.1">
    <property type="nucleotide sequence ID" value="NZ_JPVT01000111.1"/>
</dbReference>
<dbReference type="Proteomes" id="UP000029381">
    <property type="component" value="Unassembled WGS sequence"/>
</dbReference>
<keyword evidence="1" id="KW-0472">Membrane</keyword>
<gene>
    <name evidence="2" type="ORF">TMU3MR103_1138</name>
</gene>
<evidence type="ECO:0000313" key="3">
    <source>
        <dbReference type="Proteomes" id="UP000029381"/>
    </source>
</evidence>
<keyword evidence="3" id="KW-1185">Reference proteome</keyword>
<dbReference type="PATRIC" id="fig|1302648.3.peg.1105"/>
<protein>
    <recommendedName>
        <fullName evidence="4">DUF1269 domain-containing protein</fullName>
    </recommendedName>
</protein>
<name>A0A091C398_9ENTE</name>
<keyword evidence="1" id="KW-1133">Transmembrane helix</keyword>
<proteinExistence type="predicted"/>
<evidence type="ECO:0008006" key="4">
    <source>
        <dbReference type="Google" id="ProtNLM"/>
    </source>
</evidence>
<dbReference type="EMBL" id="JPVT01000111">
    <property type="protein sequence ID" value="KFN91185.1"/>
    <property type="molecule type" value="Genomic_DNA"/>
</dbReference>
<reference evidence="2 3" key="1">
    <citation type="submission" date="2014-08" db="EMBL/GenBank/DDBJ databases">
        <title>Genome sequence of Tetragenococcus muriaticus.</title>
        <authorList>
            <person name="Chuea-nongthon C."/>
            <person name="Rodtong S."/>
            <person name="Yongsawatdigul J."/>
            <person name="Steele J.L."/>
            <person name="Liu X.-y."/>
            <person name="Speers J."/>
            <person name="Glasner J.D."/>
            <person name="Neeno-Eckwall E.C."/>
        </authorList>
    </citation>
    <scope>NUCLEOTIDE SEQUENCE [LARGE SCALE GENOMIC DNA]</scope>
    <source>
        <strain evidence="2 3">3MR10-3</strain>
    </source>
</reference>
<dbReference type="AlphaFoldDB" id="A0A091C398"/>
<feature type="transmembrane region" description="Helical" evidence="1">
    <location>
        <begin position="69"/>
        <end position="93"/>
    </location>
</feature>
<accession>A0A091C398</accession>
<comment type="caution">
    <text evidence="2">The sequence shown here is derived from an EMBL/GenBank/DDBJ whole genome shotgun (WGS) entry which is preliminary data.</text>
</comment>